<proteinExistence type="predicted"/>
<protein>
    <submittedName>
        <fullName evidence="2">BTB POZ domain containing protein</fullName>
    </submittedName>
</protein>
<evidence type="ECO:0000313" key="2">
    <source>
        <dbReference type="EMBL" id="URE02442.1"/>
    </source>
</evidence>
<organism evidence="2 3">
    <name type="scientific">Musa troglodytarum</name>
    <name type="common">fe'i banana</name>
    <dbReference type="NCBI Taxonomy" id="320322"/>
    <lineage>
        <taxon>Eukaryota</taxon>
        <taxon>Viridiplantae</taxon>
        <taxon>Streptophyta</taxon>
        <taxon>Embryophyta</taxon>
        <taxon>Tracheophyta</taxon>
        <taxon>Spermatophyta</taxon>
        <taxon>Magnoliopsida</taxon>
        <taxon>Liliopsida</taxon>
        <taxon>Zingiberales</taxon>
        <taxon>Musaceae</taxon>
        <taxon>Musa</taxon>
    </lineage>
</organism>
<dbReference type="Proteomes" id="UP001055439">
    <property type="component" value="Chromosome 5"/>
</dbReference>
<dbReference type="PANTHER" id="PTHR47274:SF1">
    <property type="entry name" value="BTB_POZ DOMAIN CONTAINING PROTEIN, EXPRESSED"/>
    <property type="match status" value="1"/>
</dbReference>
<dbReference type="EMBL" id="CP097507">
    <property type="protein sequence ID" value="URE02442.1"/>
    <property type="molecule type" value="Genomic_DNA"/>
</dbReference>
<dbReference type="InterPro" id="IPR044784">
    <property type="entry name" value="At1g01640-like"/>
</dbReference>
<name>A0A9E7FXW8_9LILI</name>
<accession>A0A9E7FXW8</accession>
<feature type="region of interest" description="Disordered" evidence="1">
    <location>
        <begin position="1"/>
        <end position="24"/>
    </location>
</feature>
<feature type="compositionally biased region" description="Basic and acidic residues" evidence="1">
    <location>
        <begin position="9"/>
        <end position="24"/>
    </location>
</feature>
<keyword evidence="3" id="KW-1185">Reference proteome</keyword>
<dbReference type="PANTHER" id="PTHR47274">
    <property type="entry name" value="BTB/POZ DOMAIN CONTAINING PROTEIN, EXPRESSED-RELATED"/>
    <property type="match status" value="1"/>
</dbReference>
<gene>
    <name evidence="2" type="ORF">MUK42_28981</name>
</gene>
<evidence type="ECO:0000256" key="1">
    <source>
        <dbReference type="SAM" id="MobiDB-lite"/>
    </source>
</evidence>
<dbReference type="OrthoDB" id="2002549at2759"/>
<evidence type="ECO:0000313" key="3">
    <source>
        <dbReference type="Proteomes" id="UP001055439"/>
    </source>
</evidence>
<sequence length="74" mass="8258">MAVQGMSHAFEKMKEMEEREKGTKEKLSFLDGLTALRERIHTDILVKPGSGPPIPAHRALLVSSLDHTFVGISW</sequence>
<reference evidence="2" key="1">
    <citation type="submission" date="2022-05" db="EMBL/GenBank/DDBJ databases">
        <title>The Musa troglodytarum L. genome provides insights into the mechanism of non-climacteric behaviour and enrichment of carotenoids.</title>
        <authorList>
            <person name="Wang J."/>
        </authorList>
    </citation>
    <scope>NUCLEOTIDE SEQUENCE</scope>
    <source>
        <tissue evidence="2">Leaf</tissue>
    </source>
</reference>
<dbReference type="AlphaFoldDB" id="A0A9E7FXW8"/>